<dbReference type="GO" id="GO:1902758">
    <property type="term" value="P:bis(molybdopterin guanine dinucleotide)molybdenum biosynthetic process"/>
    <property type="evidence" value="ECO:0007669"/>
    <property type="project" value="TreeGrafter"/>
</dbReference>
<comment type="subcellular location">
    <subcellularLocation>
        <location evidence="8">Cytoplasm</location>
    </subcellularLocation>
</comment>
<keyword evidence="11" id="KW-1185">Reference proteome</keyword>
<evidence type="ECO:0000256" key="5">
    <source>
        <dbReference type="ARBA" id="ARBA00022842"/>
    </source>
</evidence>
<evidence type="ECO:0000256" key="6">
    <source>
        <dbReference type="ARBA" id="ARBA00023134"/>
    </source>
</evidence>
<comment type="function">
    <text evidence="8">Transfers a GMP moiety from GTP to Mo-molybdopterin (Mo-MPT) cofactor (Moco or molybdenum cofactor) to form Mo-molybdopterin guanine dinucleotide (Mo-MGD) cofactor.</text>
</comment>
<dbReference type="Pfam" id="PF12804">
    <property type="entry name" value="NTP_transf_3"/>
    <property type="match status" value="1"/>
</dbReference>
<gene>
    <name evidence="8 10" type="primary">mobA</name>
    <name evidence="10" type="ORF">NITINOP_3334</name>
</gene>
<dbReference type="Gene3D" id="3.90.550.10">
    <property type="entry name" value="Spore Coat Polysaccharide Biosynthesis Protein SpsA, Chain A"/>
    <property type="match status" value="1"/>
</dbReference>
<protein>
    <recommendedName>
        <fullName evidence="8">Probable molybdenum cofactor guanylyltransferase</fullName>
        <shortName evidence="8">MoCo guanylyltransferase</shortName>
        <ecNumber evidence="8">2.7.7.77</ecNumber>
    </recommendedName>
    <alternativeName>
        <fullName evidence="8">GTP:molybdopterin guanylyltransferase</fullName>
    </alternativeName>
    <alternativeName>
        <fullName evidence="8">Mo-MPT guanylyltransferase</fullName>
    </alternativeName>
    <alternativeName>
        <fullName evidence="8">Molybdopterin guanylyltransferase</fullName>
    </alternativeName>
    <alternativeName>
        <fullName evidence="8">Molybdopterin-guanine dinucleotide synthase</fullName>
        <shortName evidence="8">MGD synthase</shortName>
    </alternativeName>
</protein>
<comment type="domain">
    <text evidence="8">The N-terminal domain determines nucleotide recognition and specific binding, while the C-terminal domain determines the specific binding to the target protein.</text>
</comment>
<feature type="binding site" evidence="8">
    <location>
        <position position="22"/>
    </location>
    <ligand>
        <name>GTP</name>
        <dbReference type="ChEBI" id="CHEBI:37565"/>
    </ligand>
</feature>
<dbReference type="GO" id="GO:0005737">
    <property type="term" value="C:cytoplasm"/>
    <property type="evidence" value="ECO:0007669"/>
    <property type="project" value="UniProtKB-SubCell"/>
</dbReference>
<feature type="binding site" evidence="8">
    <location>
        <position position="67"/>
    </location>
    <ligand>
        <name>GTP</name>
        <dbReference type="ChEBI" id="CHEBI:37565"/>
    </ligand>
</feature>
<keyword evidence="6 8" id="KW-0342">GTP-binding</keyword>
<dbReference type="CDD" id="cd02503">
    <property type="entry name" value="MobA"/>
    <property type="match status" value="1"/>
</dbReference>
<keyword evidence="3 8" id="KW-0479">Metal-binding</keyword>
<evidence type="ECO:0000256" key="2">
    <source>
        <dbReference type="ARBA" id="ARBA00022679"/>
    </source>
</evidence>
<keyword evidence="1 8" id="KW-0963">Cytoplasm</keyword>
<dbReference type="RefSeq" id="WP_062487513.1">
    <property type="nucleotide sequence ID" value="NZ_LN885086.1"/>
</dbReference>
<comment type="cofactor">
    <cofactor evidence="8">
        <name>Mg(2+)</name>
        <dbReference type="ChEBI" id="CHEBI:18420"/>
    </cofactor>
</comment>
<comment type="caution">
    <text evidence="8">Lacks conserved residue(s) required for the propagation of feature annotation.</text>
</comment>
<dbReference type="HAMAP" id="MF_00316">
    <property type="entry name" value="MobA"/>
    <property type="match status" value="1"/>
</dbReference>
<evidence type="ECO:0000313" key="10">
    <source>
        <dbReference type="EMBL" id="CUQ68306.1"/>
    </source>
</evidence>
<dbReference type="InterPro" id="IPR025877">
    <property type="entry name" value="MobA-like_NTP_Trfase"/>
</dbReference>
<proteinExistence type="inferred from homology"/>
<dbReference type="PANTHER" id="PTHR19136">
    <property type="entry name" value="MOLYBDENUM COFACTOR GUANYLYLTRANSFERASE"/>
    <property type="match status" value="1"/>
</dbReference>
<accession>A0A0S4L2M3</accession>
<dbReference type="InterPro" id="IPR029044">
    <property type="entry name" value="Nucleotide-diphossugar_trans"/>
</dbReference>
<dbReference type="InterPro" id="IPR013482">
    <property type="entry name" value="Molybde_CF_guanTrfase"/>
</dbReference>
<evidence type="ECO:0000256" key="1">
    <source>
        <dbReference type="ARBA" id="ARBA00022490"/>
    </source>
</evidence>
<evidence type="ECO:0000259" key="9">
    <source>
        <dbReference type="Pfam" id="PF12804"/>
    </source>
</evidence>
<dbReference type="STRING" id="1715989.NITINOP_3334"/>
<evidence type="ECO:0000256" key="3">
    <source>
        <dbReference type="ARBA" id="ARBA00022723"/>
    </source>
</evidence>
<keyword evidence="10" id="KW-0548">Nucleotidyltransferase</keyword>
<dbReference type="AlphaFoldDB" id="A0A0S4L2M3"/>
<feature type="binding site" evidence="8">
    <location>
        <position position="96"/>
    </location>
    <ligand>
        <name>GTP</name>
        <dbReference type="ChEBI" id="CHEBI:37565"/>
    </ligand>
</feature>
<keyword evidence="5 8" id="KW-0460">Magnesium</keyword>
<sequence>MISDVTGILLAGGRSRRMGKDKRFLSVGEHTLLERSLAVLQGVFQSVSIVVGDDSTMIEAATPVWRDLIPNRGSLGGIYTGLKLSRTPYIFAVACDMPFISPIVIRYLVSLKDNVDVVIPRSEFGPQPTHALYSSRCLPVIEKMVQSGRLSIKDVVDEASLRVRWVKQTEMSGLDPEGRSFFNVNTPEELEAARKMAGSPRIGS</sequence>
<evidence type="ECO:0000256" key="4">
    <source>
        <dbReference type="ARBA" id="ARBA00022741"/>
    </source>
</evidence>
<keyword evidence="2 8" id="KW-0808">Transferase</keyword>
<evidence type="ECO:0000313" key="11">
    <source>
        <dbReference type="Proteomes" id="UP000066284"/>
    </source>
</evidence>
<evidence type="ECO:0000256" key="7">
    <source>
        <dbReference type="ARBA" id="ARBA00023150"/>
    </source>
</evidence>
<keyword evidence="7 8" id="KW-0501">Molybdenum cofactor biosynthesis</keyword>
<dbReference type="KEGG" id="nio:NITINOP_3334"/>
<dbReference type="GO" id="GO:0005525">
    <property type="term" value="F:GTP binding"/>
    <property type="evidence" value="ECO:0007669"/>
    <property type="project" value="UniProtKB-UniRule"/>
</dbReference>
<evidence type="ECO:0000256" key="8">
    <source>
        <dbReference type="HAMAP-Rule" id="MF_00316"/>
    </source>
</evidence>
<name>A0A0S4L2M3_9BACT</name>
<feature type="domain" description="MobA-like NTP transferase" evidence="9">
    <location>
        <begin position="7"/>
        <end position="150"/>
    </location>
</feature>
<dbReference type="Proteomes" id="UP000066284">
    <property type="component" value="Chromosome 1"/>
</dbReference>
<reference evidence="11" key="1">
    <citation type="submission" date="2015-09" db="EMBL/GenBank/DDBJ databases">
        <authorList>
            <person name="Daims H."/>
        </authorList>
    </citation>
    <scope>NUCLEOTIDE SEQUENCE [LARGE SCALE GENOMIC DNA]</scope>
</reference>
<dbReference type="EC" id="2.7.7.77" evidence="8"/>
<feature type="binding site" evidence="8">
    <location>
        <position position="96"/>
    </location>
    <ligand>
        <name>Mg(2+)</name>
        <dbReference type="ChEBI" id="CHEBI:18420"/>
    </ligand>
</feature>
<feature type="binding site" evidence="8">
    <location>
        <begin position="10"/>
        <end position="12"/>
    </location>
    <ligand>
        <name>GTP</name>
        <dbReference type="ChEBI" id="CHEBI:37565"/>
    </ligand>
</feature>
<dbReference type="GO" id="GO:0061603">
    <property type="term" value="F:molybdenum cofactor guanylyltransferase activity"/>
    <property type="evidence" value="ECO:0007669"/>
    <property type="project" value="UniProtKB-EC"/>
</dbReference>
<dbReference type="EMBL" id="LN885086">
    <property type="protein sequence ID" value="CUQ68306.1"/>
    <property type="molecule type" value="Genomic_DNA"/>
</dbReference>
<dbReference type="SUPFAM" id="SSF53448">
    <property type="entry name" value="Nucleotide-diphospho-sugar transferases"/>
    <property type="match status" value="1"/>
</dbReference>
<comment type="catalytic activity">
    <reaction evidence="8">
        <text>Mo-molybdopterin + GTP + H(+) = Mo-molybdopterin guanine dinucleotide + diphosphate</text>
        <dbReference type="Rhea" id="RHEA:34243"/>
        <dbReference type="ChEBI" id="CHEBI:15378"/>
        <dbReference type="ChEBI" id="CHEBI:33019"/>
        <dbReference type="ChEBI" id="CHEBI:37565"/>
        <dbReference type="ChEBI" id="CHEBI:71302"/>
        <dbReference type="ChEBI" id="CHEBI:71310"/>
        <dbReference type="EC" id="2.7.7.77"/>
    </reaction>
</comment>
<dbReference type="GO" id="GO:0046872">
    <property type="term" value="F:metal ion binding"/>
    <property type="evidence" value="ECO:0007669"/>
    <property type="project" value="UniProtKB-KW"/>
</dbReference>
<dbReference type="PANTHER" id="PTHR19136:SF81">
    <property type="entry name" value="MOLYBDENUM COFACTOR GUANYLYLTRANSFERASE"/>
    <property type="match status" value="1"/>
</dbReference>
<keyword evidence="4 8" id="KW-0547">Nucleotide-binding</keyword>
<organism evidence="10 11">
    <name type="scientific">Candidatus Nitrospira inopinata</name>
    <dbReference type="NCBI Taxonomy" id="1715989"/>
    <lineage>
        <taxon>Bacteria</taxon>
        <taxon>Pseudomonadati</taxon>
        <taxon>Nitrospirota</taxon>
        <taxon>Nitrospiria</taxon>
        <taxon>Nitrospirales</taxon>
        <taxon>Nitrospiraceae</taxon>
        <taxon>Nitrospira</taxon>
    </lineage>
</organism>
<comment type="similarity">
    <text evidence="8">Belongs to the MobA family.</text>
</comment>